<dbReference type="OrthoDB" id="1205007at2"/>
<reference evidence="1 2" key="1">
    <citation type="submission" date="2015-11" db="EMBL/GenBank/DDBJ databases">
        <title>Sequence of Pedobacter ginsenosidimutans.</title>
        <authorList>
            <person name="Carson E."/>
            <person name="Keyser V."/>
            <person name="Newman J."/>
            <person name="Miller J."/>
        </authorList>
    </citation>
    <scope>NUCLEOTIDE SEQUENCE [LARGE SCALE GENOMIC DNA]</scope>
    <source>
        <strain evidence="1 2">KACC 14530</strain>
    </source>
</reference>
<evidence type="ECO:0000313" key="1">
    <source>
        <dbReference type="EMBL" id="KRT15673.1"/>
    </source>
</evidence>
<accession>A0A0T5VPU6</accession>
<comment type="caution">
    <text evidence="1">The sequence shown here is derived from an EMBL/GenBank/DDBJ whole genome shotgun (WGS) entry which is preliminary data.</text>
</comment>
<dbReference type="RefSeq" id="WP_057932825.1">
    <property type="nucleotide sequence ID" value="NZ_LMZQ01000008.1"/>
</dbReference>
<keyword evidence="2" id="KW-1185">Reference proteome</keyword>
<gene>
    <name evidence="1" type="ORF">ASU31_13490</name>
</gene>
<evidence type="ECO:0000313" key="2">
    <source>
        <dbReference type="Proteomes" id="UP000051950"/>
    </source>
</evidence>
<dbReference type="Proteomes" id="UP000051950">
    <property type="component" value="Unassembled WGS sequence"/>
</dbReference>
<sequence length="2124" mass="235073">MPANQVVTRRFYPALSEVITVDDLPEFLHFAENGLNLLLDKIHYKNLQYSKSQRGDSAFYSLDIVTNNIGLDLPFGMRLVLNPDQDGDSNISSFPISLQYQWEMLAFLRAFKVQNFAFTLEAFYELGLQVFKITDDEVIAHILNYFVEDTETETKFEQLLDAVNLVYGTSLSLPPGEEPTVDKVVTLINNEISIPKSVSAVMFGIYISQAGEEETRGRLQQFYNRLVPNGIEDYIKQLITPKLKATLKLSAGIEFPPNILKPVDANGDIIDDGRKSMFTFGEATFYADTESGIGADVEFVGNLVPEYAQIGNTNLFIGIERAKLDLSRKRNIAEADAAGYGPDFTGLYVKEATIGLSRFGKKSTTKNSVALIGEDLLIGTGGISGRISLASNGALYYDFGLFEAELNLFSLTFKKGAIVASDIAGKLTIPGFKDTTGQQAIIDIRVHIQDNGDFELTAKPQQGLLPITLPNVFVLNIRSFNLGKEARGFYIQIAGTLDFIADIPGLGQVLPKNIEIQKLRIWDNGDIEFDGGSFVIPKAFKLKVGPVNLEVSQIAFGAYTKQLNGIERKYRFFGFDGMINTGNAGVNATGNGIKYYFTVDNNDTDKPFDSFTSIDGIGIDLTIPGNVSKEEAIFILNGYLRMSNPDPAIVGSNAGSEYTGAVSFSMPKFRLSGSAAMRLKPSVPSFVVDIGMELPGPIPLGATGLGIYGFRGIIGRHYMASKSATTPPLPDSASWWEYYKAKSNITHREGIELDKFADKPGYSVGAGVSIATSFDKGFTFSTKLFLYLGLPNLFMLQGQAGVLRSRIGLNKDVDPPFSALIVIDDKSFISSLGVNYRLPEGGSFDGAIFSLSGKLELAFFFNNASGWYLNVGKDQPESERIRARILTLFQGYAYLMISSRGIKAGAGARFDFSADFWIVKFGFGAFVDLGGSISFKPIQIGGYIRMGGYAYIRILRFKFNISITVTLGFEAPNPFSIYGSLELDLGLPWPVRKLGRIKITLSWQFNNNKGPLLAPIAVLSLPDPATGYMPAAATNMLSSETFPINYVNYEITGSSVNIPAPGAGGWQYNFNDENALTHVTIPLDSFIDIDLLKPVKPVAGLIGGAGNQLPDGYIEMLPPQKGISSQVRHELQLLGLEIYAWNENGSWQPYHIYEAVTVIRADNTGAGAIDLSKLNNAYWQFNEPNRYNKIRVLSQNMFSYSNGMSNSAADLDALNFQRKDLFCYENISKQNIVNWIGQPLDKVYPQAETFYIKNVAFKFTDIEGRVQQDAGFGNAVLQVAQSGGSLSLILPEPVTTLSLDFGANDNTLRVDYIQHQYRIGYAQTLLQYGAFTRGRVLVPKTVKYNVQVLTQYLDDTESNTSLNYNDLSLPINEVVIHFESKYPLNFEGDIVLGGYFALPATYISAAAFPNGHEFDADKALVYAAIYNQAFNVRGVFSKAYKRPAGAVGQWPMDNRVPVVGNQNAIVTGNPEMINGFYEKTASNEWQLHQAYSYTANSDALLIPFEPELKVEEGNFSIEVTAVFNPFETGVSTLLTRVTQDPVTGKKKGYALHLYQDAPGNADAVYGTEQAVPSFKVWFTAYQDLGHSGIVASEKYTLNCDTGKLTEKQYKQILISVNRSTGTIDIFIDKRLKASEAILSELDFVAPVVKITNLNQLSYLTEVLQRRLEENNITRTGFIDEAELLSNNLNKTIQPVWRPDTTYAIVVKTRDVVEGNVGAAVQKNHIYGFKTVGPIGHFQKKNAIYKALEAQDKAAAFKLADLKHYIDYERSFPDAQSRYDLSKPVFCHDPKVSLLFVKPYLNAMFSDWDGYLGLPTVKSTLQMQLLDPYGAILSPELIWEQLPDEEITNANFMKLPPDQQILYFMNRAALEDSCNVNPVSIKKRKKQGAYHFPNLEPNRLYTALFTAVYQPLGEAEQRAEIHRFNFKTSRFSTFEEQAGSFVLDSTPGAEKYAVYPLKVSFTQTEIDGVIKNLIDDNPENDDSEVIRYAAKYDRLVYGGLAIKNLEPIETTVIHPVINIDPVDSGRRLLGILVRNPEPFNNPKLPLGSLNNTVGLSLIPSGQAVLPPETFIYIHAKDTSAVFISNAALNMPVGDTQLHFKYKIFNGNDYETDFESYNGPTIPITL</sequence>
<proteinExistence type="predicted"/>
<organism evidence="1 2">
    <name type="scientific">Pedobacter ginsenosidimutans</name>
    <dbReference type="NCBI Taxonomy" id="687842"/>
    <lineage>
        <taxon>Bacteria</taxon>
        <taxon>Pseudomonadati</taxon>
        <taxon>Bacteroidota</taxon>
        <taxon>Sphingobacteriia</taxon>
        <taxon>Sphingobacteriales</taxon>
        <taxon>Sphingobacteriaceae</taxon>
        <taxon>Pedobacter</taxon>
    </lineage>
</organism>
<dbReference type="STRING" id="687842.ASU31_13490"/>
<name>A0A0T5VPU6_9SPHI</name>
<protein>
    <submittedName>
        <fullName evidence="1">Uncharacterized protein</fullName>
    </submittedName>
</protein>
<dbReference type="EMBL" id="LMZQ01000008">
    <property type="protein sequence ID" value="KRT15673.1"/>
    <property type="molecule type" value="Genomic_DNA"/>
</dbReference>